<sequence length="414" mass="46474">MDKFIAYINHTNKFQDSAGLANVETFMFAKTFIGVDVNFLGEPIFVCKLPSHIIRTQSENPDFKISGFYRNSKLIALMISVHDLANAPYLIISNFVPPLKLKDSQISIKYLSFINEVNEPILAIEIDETVNPPYFKGAEIKTLLSKDELLRLHRTEGVNCKTLCTALLTVDQECFVNRDSDQGPLNLHILASEISTSGEDAVHGHGKRLEDMIHFKALALTGARALCGFKYAMNPMKSICPAEELCDELITYGDFSIFIQEKSIITKPRLRDAETLLNRINTTIKRIHAAAEQLCQHIKSVKEQNNSIYTIEGKTVLPNKILGVIVVSETFEGDVYNNGIRSILNSDPLLREIQLSIMSAEEFSWLVTCTEGNTKKFISTLKEKFNGFIMHGKYGSIPCDLSIASRVQNQTKTR</sequence>
<dbReference type="RefSeq" id="WP_124729522.1">
    <property type="nucleotide sequence ID" value="NZ_CBCSKC010000011.1"/>
</dbReference>
<proteinExistence type="predicted"/>
<organism evidence="1 2">
    <name type="scientific">Shewanella livingstonensis</name>
    <dbReference type="NCBI Taxonomy" id="150120"/>
    <lineage>
        <taxon>Bacteria</taxon>
        <taxon>Pseudomonadati</taxon>
        <taxon>Pseudomonadota</taxon>
        <taxon>Gammaproteobacteria</taxon>
        <taxon>Alteromonadales</taxon>
        <taxon>Shewanellaceae</taxon>
        <taxon>Shewanella</taxon>
    </lineage>
</organism>
<gene>
    <name evidence="1" type="ORF">EGC82_03490</name>
</gene>
<keyword evidence="2" id="KW-1185">Reference proteome</keyword>
<dbReference type="Proteomes" id="UP000278035">
    <property type="component" value="Chromosome"/>
</dbReference>
<name>A0A3G8LR62_9GAMM</name>
<dbReference type="AlphaFoldDB" id="A0A3G8LR62"/>
<reference evidence="2" key="1">
    <citation type="submission" date="2018-11" db="EMBL/GenBank/DDBJ databases">
        <title>Shewanella sp. M2.</title>
        <authorList>
            <person name="Hwang Y.J."/>
            <person name="Hwang C.Y."/>
        </authorList>
    </citation>
    <scope>NUCLEOTIDE SEQUENCE [LARGE SCALE GENOMIC DNA]</scope>
    <source>
        <strain evidence="2">LMG 19866</strain>
    </source>
</reference>
<accession>A0A3G8LR62</accession>
<protein>
    <submittedName>
        <fullName evidence="1">Uncharacterized protein</fullName>
    </submittedName>
</protein>
<dbReference type="KEGG" id="slj:EGC82_03490"/>
<evidence type="ECO:0000313" key="2">
    <source>
        <dbReference type="Proteomes" id="UP000278035"/>
    </source>
</evidence>
<evidence type="ECO:0000313" key="1">
    <source>
        <dbReference type="EMBL" id="AZG71907.1"/>
    </source>
</evidence>
<dbReference type="EMBL" id="CP034015">
    <property type="protein sequence ID" value="AZG71907.1"/>
    <property type="molecule type" value="Genomic_DNA"/>
</dbReference>